<evidence type="ECO:0000259" key="1">
    <source>
        <dbReference type="Pfam" id="PF12867"/>
    </source>
</evidence>
<sequence length="176" mass="19587">MPVPQPLEPDTKDWTWVIDRACPECGFDPHAQSLADVPRLLHDTAMVFSQVLRRPGVRERPAPETWSPLEYACHVRDVHRIFGERVELILSQDVPVFANWDQDQAAIDAAYADQDPAVVDLDLIEAAGHVAGLYSTVTPQTAGRRGLRSNGSEFTLETLGLYHLHDVVHHVHDVGA</sequence>
<accession>A0A6G7YL01</accession>
<dbReference type="Gene3D" id="1.20.120.450">
    <property type="entry name" value="dinb family like domain"/>
    <property type="match status" value="1"/>
</dbReference>
<feature type="domain" description="DinB-like" evidence="1">
    <location>
        <begin position="58"/>
        <end position="172"/>
    </location>
</feature>
<dbReference type="SUPFAM" id="SSF109854">
    <property type="entry name" value="DinB/YfiT-like putative metalloenzymes"/>
    <property type="match status" value="1"/>
</dbReference>
<dbReference type="InterPro" id="IPR024775">
    <property type="entry name" value="DinB-like"/>
</dbReference>
<keyword evidence="3" id="KW-1185">Reference proteome</keyword>
<protein>
    <submittedName>
        <fullName evidence="2">DinB family protein</fullName>
    </submittedName>
</protein>
<dbReference type="KEGG" id="npi:G7071_13240"/>
<evidence type="ECO:0000313" key="2">
    <source>
        <dbReference type="EMBL" id="QIK77419.1"/>
    </source>
</evidence>
<evidence type="ECO:0000313" key="3">
    <source>
        <dbReference type="Proteomes" id="UP000502035"/>
    </source>
</evidence>
<reference evidence="2 3" key="1">
    <citation type="submission" date="2020-03" db="EMBL/GenBank/DDBJ databases">
        <title>Nocardioides sp. nov., isolated from fish.</title>
        <authorList>
            <person name="Hyun D.-W."/>
            <person name="Bae J.-W."/>
        </authorList>
    </citation>
    <scope>NUCLEOTIDE SEQUENCE [LARGE SCALE GENOMIC DNA]</scope>
    <source>
        <strain evidence="2 3">HDW12A</strain>
    </source>
</reference>
<dbReference type="Proteomes" id="UP000502035">
    <property type="component" value="Chromosome"/>
</dbReference>
<dbReference type="AlphaFoldDB" id="A0A6G7YL01"/>
<dbReference type="Pfam" id="PF12867">
    <property type="entry name" value="DinB_2"/>
    <property type="match status" value="1"/>
</dbReference>
<proteinExistence type="predicted"/>
<dbReference type="InterPro" id="IPR034660">
    <property type="entry name" value="DinB/YfiT-like"/>
</dbReference>
<name>A0A6G7YL01_9ACTN</name>
<dbReference type="EMBL" id="CP049866">
    <property type="protein sequence ID" value="QIK77419.1"/>
    <property type="molecule type" value="Genomic_DNA"/>
</dbReference>
<gene>
    <name evidence="2" type="ORF">G7071_13240</name>
</gene>
<organism evidence="2 3">
    <name type="scientific">Nocardioides piscis</name>
    <dbReference type="NCBI Taxonomy" id="2714938"/>
    <lineage>
        <taxon>Bacteria</taxon>
        <taxon>Bacillati</taxon>
        <taxon>Actinomycetota</taxon>
        <taxon>Actinomycetes</taxon>
        <taxon>Propionibacteriales</taxon>
        <taxon>Nocardioidaceae</taxon>
        <taxon>Nocardioides</taxon>
    </lineage>
</organism>